<protein>
    <submittedName>
        <fullName evidence="1">Uncharacterized protein</fullName>
    </submittedName>
</protein>
<dbReference type="Proteomes" id="UP001152523">
    <property type="component" value="Unassembled WGS sequence"/>
</dbReference>
<accession>A0AAV0DPM9</accession>
<evidence type="ECO:0000313" key="1">
    <source>
        <dbReference type="EMBL" id="CAH9104193.1"/>
    </source>
</evidence>
<sequence length="111" mass="12895">MVAGRRLGKHFKTRWPEVAPVLIRKAAAGACNTIQNIKASPKIRRSFIQEKKAPTDSWCGCLYNRSGWREKDGLTETKSEETYSQKYQSPRRLKLLTQSSRYSFFFPFFTL</sequence>
<comment type="caution">
    <text evidence="1">The sequence shown here is derived from an EMBL/GenBank/DDBJ whole genome shotgun (WGS) entry which is preliminary data.</text>
</comment>
<reference evidence="1" key="1">
    <citation type="submission" date="2022-07" db="EMBL/GenBank/DDBJ databases">
        <authorList>
            <person name="Macas J."/>
            <person name="Novak P."/>
            <person name="Neumann P."/>
        </authorList>
    </citation>
    <scope>NUCLEOTIDE SEQUENCE</scope>
</reference>
<dbReference type="EMBL" id="CAMAPF010001029">
    <property type="protein sequence ID" value="CAH9141169.1"/>
    <property type="molecule type" value="Genomic_DNA"/>
</dbReference>
<evidence type="ECO:0000313" key="2">
    <source>
        <dbReference type="EMBL" id="CAH9141169.1"/>
    </source>
</evidence>
<proteinExistence type="predicted"/>
<dbReference type="AlphaFoldDB" id="A0AAV0DPM9"/>
<organism evidence="1 3">
    <name type="scientific">Cuscuta epithymum</name>
    <dbReference type="NCBI Taxonomy" id="186058"/>
    <lineage>
        <taxon>Eukaryota</taxon>
        <taxon>Viridiplantae</taxon>
        <taxon>Streptophyta</taxon>
        <taxon>Embryophyta</taxon>
        <taxon>Tracheophyta</taxon>
        <taxon>Spermatophyta</taxon>
        <taxon>Magnoliopsida</taxon>
        <taxon>eudicotyledons</taxon>
        <taxon>Gunneridae</taxon>
        <taxon>Pentapetalae</taxon>
        <taxon>asterids</taxon>
        <taxon>lamiids</taxon>
        <taxon>Solanales</taxon>
        <taxon>Convolvulaceae</taxon>
        <taxon>Cuscuteae</taxon>
        <taxon>Cuscuta</taxon>
        <taxon>Cuscuta subgen. Cuscuta</taxon>
    </lineage>
</organism>
<gene>
    <name evidence="1" type="ORF">CEPIT_LOCUS16692</name>
    <name evidence="2" type="ORF">CEPIT_LOCUS38922</name>
</gene>
<evidence type="ECO:0000313" key="3">
    <source>
        <dbReference type="Proteomes" id="UP001152523"/>
    </source>
</evidence>
<dbReference type="EMBL" id="CAMAPF010000126">
    <property type="protein sequence ID" value="CAH9104193.1"/>
    <property type="molecule type" value="Genomic_DNA"/>
</dbReference>
<name>A0AAV0DPM9_9ASTE</name>
<keyword evidence="3" id="KW-1185">Reference proteome</keyword>